<dbReference type="OrthoDB" id="9806473at2"/>
<feature type="domain" description="PhnB-like" evidence="1">
    <location>
        <begin position="144"/>
        <end position="263"/>
    </location>
</feature>
<organism evidence="2 3">
    <name type="scientific">Ureibacillus acetophenoni</name>
    <dbReference type="NCBI Taxonomy" id="614649"/>
    <lineage>
        <taxon>Bacteria</taxon>
        <taxon>Bacillati</taxon>
        <taxon>Bacillota</taxon>
        <taxon>Bacilli</taxon>
        <taxon>Bacillales</taxon>
        <taxon>Caryophanaceae</taxon>
        <taxon>Ureibacillus</taxon>
    </lineage>
</organism>
<dbReference type="GO" id="GO:0032259">
    <property type="term" value="P:methylation"/>
    <property type="evidence" value="ECO:0007669"/>
    <property type="project" value="UniProtKB-KW"/>
</dbReference>
<evidence type="ECO:0000313" key="2">
    <source>
        <dbReference type="EMBL" id="SOC44139.1"/>
    </source>
</evidence>
<dbReference type="InterPro" id="IPR029068">
    <property type="entry name" value="Glyas_Bleomycin-R_OHBP_Dase"/>
</dbReference>
<feature type="domain" description="PhnB-like" evidence="1">
    <location>
        <begin position="6"/>
        <end position="131"/>
    </location>
</feature>
<dbReference type="Gene3D" id="3.30.720.100">
    <property type="match status" value="1"/>
</dbReference>
<evidence type="ECO:0000259" key="1">
    <source>
        <dbReference type="Pfam" id="PF06983"/>
    </source>
</evidence>
<evidence type="ECO:0000313" key="3">
    <source>
        <dbReference type="Proteomes" id="UP000219252"/>
    </source>
</evidence>
<dbReference type="Proteomes" id="UP000219252">
    <property type="component" value="Unassembled WGS sequence"/>
</dbReference>
<sequence>MQETNKIVPHLWFDKKAKEAAEFYTSLFPNSKITNEITLHETPSGNANIVSFELWGQEFMSISAGPYFKFNPSLSFTVNVNPVEVPNAKEFIHNVWNKLSDGGEVLMPLQKYPYNELYGWIQDKYGLSWQLSLANKISEKRPPIVQSLLFVGDNCGRAEEAMEYYISVFKDSEKGYFARYPEGMEPDKEGTMMYSDFRLEDQWFIAMDSGHEHTFSFNEAVSYIVNCDTQEEIDYYWDKLSAVPEAEQCGWVKDQFGISWQVVPSNMNEIMSKCTPEQLDRVNKAVLKMKKLDIAEIQKAFEGK</sequence>
<dbReference type="PANTHER" id="PTHR33990">
    <property type="entry name" value="PROTEIN YJDN-RELATED"/>
    <property type="match status" value="1"/>
</dbReference>
<dbReference type="Gene3D" id="3.10.180.10">
    <property type="entry name" value="2,3-Dihydroxybiphenyl 1,2-Dioxygenase, domain 1"/>
    <property type="match status" value="1"/>
</dbReference>
<dbReference type="RefSeq" id="WP_097151026.1">
    <property type="nucleotide sequence ID" value="NZ_OBQC01000019.1"/>
</dbReference>
<keyword evidence="3" id="KW-1185">Reference proteome</keyword>
<keyword evidence="2" id="KW-0489">Methyltransferase</keyword>
<name>A0A285UQP4_9BACL</name>
<dbReference type="GO" id="GO:0008168">
    <property type="term" value="F:methyltransferase activity"/>
    <property type="evidence" value="ECO:0007669"/>
    <property type="project" value="UniProtKB-KW"/>
</dbReference>
<accession>A0A285UQP4</accession>
<keyword evidence="2" id="KW-0808">Transferase</keyword>
<protein>
    <submittedName>
        <fullName evidence="2">Predicted 3-demethylubiquinone-9 3-methyltransferase (Glyoxalase superfamily)</fullName>
    </submittedName>
</protein>
<dbReference type="AlphaFoldDB" id="A0A285UQP4"/>
<gene>
    <name evidence="2" type="ORF">SAMN05877842_11925</name>
</gene>
<reference evidence="3" key="1">
    <citation type="submission" date="2017-08" db="EMBL/GenBank/DDBJ databases">
        <authorList>
            <person name="Varghese N."/>
            <person name="Submissions S."/>
        </authorList>
    </citation>
    <scope>NUCLEOTIDE SEQUENCE [LARGE SCALE GENOMIC DNA]</scope>
    <source>
        <strain evidence="3">JC23</strain>
    </source>
</reference>
<dbReference type="InterPro" id="IPR028973">
    <property type="entry name" value="PhnB-like"/>
</dbReference>
<dbReference type="CDD" id="cd06588">
    <property type="entry name" value="PhnB_like"/>
    <property type="match status" value="2"/>
</dbReference>
<dbReference type="Gene3D" id="3.30.720.110">
    <property type="match status" value="1"/>
</dbReference>
<dbReference type="Pfam" id="PF06983">
    <property type="entry name" value="3-dmu-9_3-mt"/>
    <property type="match status" value="2"/>
</dbReference>
<proteinExistence type="predicted"/>
<dbReference type="SUPFAM" id="SSF54593">
    <property type="entry name" value="Glyoxalase/Bleomycin resistance protein/Dihydroxybiphenyl dioxygenase"/>
    <property type="match status" value="2"/>
</dbReference>
<keyword evidence="2" id="KW-0830">Ubiquinone</keyword>
<dbReference type="EMBL" id="OBQC01000019">
    <property type="protein sequence ID" value="SOC44139.1"/>
    <property type="molecule type" value="Genomic_DNA"/>
</dbReference>